<reference evidence="2" key="1">
    <citation type="submission" date="2008-07" db="EMBL/GenBank/DDBJ databases">
        <title>Annotation of Ajellomyces capsulatus strain H88.</title>
        <authorList>
            <person name="Champion M."/>
            <person name="Cuomo C."/>
            <person name="Ma L.-J."/>
            <person name="Henn M.R."/>
            <person name="Sil A."/>
            <person name="Goldman B."/>
            <person name="Young S.K."/>
            <person name="Kodira C.D."/>
            <person name="Zeng Q."/>
            <person name="Koehrsen M."/>
            <person name="Alvarado L."/>
            <person name="Berlin A."/>
            <person name="Borenstein D."/>
            <person name="Chen Z."/>
            <person name="Engels R."/>
            <person name="Freedman E."/>
            <person name="Gellesch M."/>
            <person name="Goldberg J."/>
            <person name="Griggs A."/>
            <person name="Gujja S."/>
            <person name="Heiman D."/>
            <person name="Hepburn T."/>
            <person name="Howarth C."/>
            <person name="Jen D."/>
            <person name="Larson L."/>
            <person name="Lewis B."/>
            <person name="Mehta T."/>
            <person name="Park D."/>
            <person name="Pearson M."/>
            <person name="Roberts A."/>
            <person name="Saif S."/>
            <person name="Shea T."/>
            <person name="Shenoy N."/>
            <person name="Sisk P."/>
            <person name="Stolte C."/>
            <person name="Sykes S."/>
            <person name="Walk T."/>
            <person name="White J."/>
            <person name="Yandava C."/>
            <person name="Klein B."/>
            <person name="McEwen J.G."/>
            <person name="Puccia R."/>
            <person name="Goldman G.H."/>
            <person name="Felipe M.S."/>
            <person name="Nino-Vega G."/>
            <person name="San-Blas G."/>
            <person name="Taylor J."/>
            <person name="Mendoza L."/>
            <person name="Galagan J."/>
            <person name="Nusbaum C."/>
            <person name="Birren B."/>
        </authorList>
    </citation>
    <scope>NUCLEOTIDE SEQUENCE [LARGE SCALE GENOMIC DNA]</scope>
    <source>
        <strain evidence="2">H88</strain>
    </source>
</reference>
<dbReference type="HOGENOM" id="CLU_1294039_0_0_1"/>
<dbReference type="VEuPathDB" id="FungiDB:I7I53_04869"/>
<protein>
    <submittedName>
        <fullName evidence="1">Predicted protein</fullName>
    </submittedName>
</protein>
<evidence type="ECO:0000313" key="1">
    <source>
        <dbReference type="EMBL" id="EGC45974.1"/>
    </source>
</evidence>
<accession>F0UKM0</accession>
<proteinExistence type="predicted"/>
<dbReference type="AlphaFoldDB" id="F0UKM0"/>
<sequence length="213" mass="24773">MARDCDIVDLRRSFGVSIVALIMNSSDCCHFHPDRILWRSTRGNERRYLDPLDCCRPWTMTTEILHQLDKQSQFSNRRPCRMIGFRLSINLLCDSELRTEYLSCGMIQGLIAEKASQLFQWRWNLPLKFRDEDSSQRCEQAAFHFMLGYVRIQLAFLKQFVKLADSDKLILFPLFQLSSDSLPVIPPALSVSSGERDRNFQSLPAMMQQSNLL</sequence>
<evidence type="ECO:0000313" key="2">
    <source>
        <dbReference type="Proteomes" id="UP000008142"/>
    </source>
</evidence>
<dbReference type="EMBL" id="DS990639">
    <property type="protein sequence ID" value="EGC45974.1"/>
    <property type="molecule type" value="Genomic_DNA"/>
</dbReference>
<name>F0UKM0_AJEC8</name>
<organism evidence="2">
    <name type="scientific">Ajellomyces capsulatus (strain H88)</name>
    <name type="common">Darling's disease fungus</name>
    <name type="synonym">Histoplasma capsulatum</name>
    <dbReference type="NCBI Taxonomy" id="544711"/>
    <lineage>
        <taxon>Eukaryota</taxon>
        <taxon>Fungi</taxon>
        <taxon>Dikarya</taxon>
        <taxon>Ascomycota</taxon>
        <taxon>Pezizomycotina</taxon>
        <taxon>Eurotiomycetes</taxon>
        <taxon>Eurotiomycetidae</taxon>
        <taxon>Onygenales</taxon>
        <taxon>Ajellomycetaceae</taxon>
        <taxon>Histoplasma</taxon>
    </lineage>
</organism>
<dbReference type="Proteomes" id="UP000008142">
    <property type="component" value="Unassembled WGS sequence"/>
</dbReference>
<dbReference type="OrthoDB" id="10619293at2759"/>
<gene>
    <name evidence="1" type="ORF">HCEG_05189</name>
</gene>